<dbReference type="SMART" id="SM00922">
    <property type="entry name" value="MR_MLE"/>
    <property type="match status" value="1"/>
</dbReference>
<comment type="similarity">
    <text evidence="4">Belongs to the major facilitator superfamily. Sugar transporter (TC 2.A.1.1) family.</text>
</comment>
<dbReference type="SUPFAM" id="SSF103473">
    <property type="entry name" value="MFS general substrate transporter"/>
    <property type="match status" value="1"/>
</dbReference>
<feature type="transmembrane region" description="Helical" evidence="13">
    <location>
        <begin position="735"/>
        <end position="754"/>
    </location>
</feature>
<feature type="transmembrane region" description="Helical" evidence="13">
    <location>
        <begin position="833"/>
        <end position="853"/>
    </location>
</feature>
<dbReference type="SUPFAM" id="SSF54826">
    <property type="entry name" value="Enolase N-terminal domain-like"/>
    <property type="match status" value="1"/>
</dbReference>
<feature type="transmembrane region" description="Helical" evidence="13">
    <location>
        <begin position="769"/>
        <end position="792"/>
    </location>
</feature>
<dbReference type="InterPro" id="IPR003663">
    <property type="entry name" value="Sugar/inositol_transpt"/>
</dbReference>
<evidence type="ECO:0000313" key="15">
    <source>
        <dbReference type="EMBL" id="EQB56051.1"/>
    </source>
</evidence>
<dbReference type="InterPro" id="IPR020846">
    <property type="entry name" value="MFS_dom"/>
</dbReference>
<organism evidence="15 16">
    <name type="scientific">Colletotrichum gloeosporioides (strain Cg-14)</name>
    <name type="common">Anthracnose fungus</name>
    <name type="synonym">Glomerella cingulata</name>
    <dbReference type="NCBI Taxonomy" id="1237896"/>
    <lineage>
        <taxon>Eukaryota</taxon>
        <taxon>Fungi</taxon>
        <taxon>Dikarya</taxon>
        <taxon>Ascomycota</taxon>
        <taxon>Pezizomycotina</taxon>
        <taxon>Sordariomycetes</taxon>
        <taxon>Hypocreomycetidae</taxon>
        <taxon>Glomerellales</taxon>
        <taxon>Glomerellaceae</taxon>
        <taxon>Colletotrichum</taxon>
        <taxon>Colletotrichum gloeosporioides species complex</taxon>
    </lineage>
</organism>
<dbReference type="PANTHER" id="PTHR48022:SF2">
    <property type="entry name" value="PLASTIDIC GLUCOSE TRANSPORTER 4"/>
    <property type="match status" value="1"/>
</dbReference>
<evidence type="ECO:0000256" key="10">
    <source>
        <dbReference type="ARBA" id="ARBA00023136"/>
    </source>
</evidence>
<evidence type="ECO:0000313" key="16">
    <source>
        <dbReference type="Proteomes" id="UP000015530"/>
    </source>
</evidence>
<keyword evidence="11" id="KW-0456">Lyase</keyword>
<evidence type="ECO:0000256" key="4">
    <source>
        <dbReference type="ARBA" id="ARBA00010992"/>
    </source>
</evidence>
<dbReference type="SFLD" id="SFLDG00055">
    <property type="entry name" value="glucarate_dehydratase"/>
    <property type="match status" value="1"/>
</dbReference>
<evidence type="ECO:0000256" key="6">
    <source>
        <dbReference type="ARBA" id="ARBA00022692"/>
    </source>
</evidence>
<dbReference type="GO" id="GO:0016829">
    <property type="term" value="F:lyase activity"/>
    <property type="evidence" value="ECO:0007669"/>
    <property type="project" value="UniProtKB-KW"/>
</dbReference>
<feature type="transmembrane region" description="Helical" evidence="13">
    <location>
        <begin position="669"/>
        <end position="687"/>
    </location>
</feature>
<dbReference type="GO" id="GO:0005351">
    <property type="term" value="F:carbohydrate:proton symporter activity"/>
    <property type="evidence" value="ECO:0007669"/>
    <property type="project" value="TreeGrafter"/>
</dbReference>
<keyword evidence="10 13" id="KW-0472">Membrane</keyword>
<evidence type="ECO:0000256" key="13">
    <source>
        <dbReference type="SAM" id="Phobius"/>
    </source>
</evidence>
<dbReference type="SFLD" id="SFLDS00001">
    <property type="entry name" value="Enolase"/>
    <property type="match status" value="1"/>
</dbReference>
<feature type="region of interest" description="Disordered" evidence="12">
    <location>
        <begin position="887"/>
        <end position="906"/>
    </location>
</feature>
<evidence type="ECO:0000256" key="11">
    <source>
        <dbReference type="ARBA" id="ARBA00023239"/>
    </source>
</evidence>
<dbReference type="InterPro" id="IPR029065">
    <property type="entry name" value="Enolase_C-like"/>
</dbReference>
<feature type="domain" description="Major facilitator superfamily (MFS) profile" evidence="14">
    <location>
        <begin position="418"/>
        <end position="858"/>
    </location>
</feature>
<comment type="similarity">
    <text evidence="3">Belongs to the mandelate racemase/muconate lactonizing enzyme family. GlucD subfamily.</text>
</comment>
<dbReference type="OrthoDB" id="17395at2759"/>
<dbReference type="STRING" id="1237896.T0LWI7"/>
<evidence type="ECO:0000256" key="2">
    <source>
        <dbReference type="ARBA" id="ARBA00004141"/>
    </source>
</evidence>
<dbReference type="InterPro" id="IPR036259">
    <property type="entry name" value="MFS_trans_sf"/>
</dbReference>
<feature type="transmembrane region" description="Helical" evidence="13">
    <location>
        <begin position="804"/>
        <end position="827"/>
    </location>
</feature>
<comment type="cofactor">
    <cofactor evidence="1">
        <name>Mg(2+)</name>
        <dbReference type="ChEBI" id="CHEBI:18420"/>
    </cofactor>
</comment>
<gene>
    <name evidence="15" type="ORF">CGLO_03952</name>
</gene>
<feature type="transmembrane region" description="Helical" evidence="13">
    <location>
        <begin position="583"/>
        <end position="602"/>
    </location>
</feature>
<dbReference type="PROSITE" id="PS50850">
    <property type="entry name" value="MFS"/>
    <property type="match status" value="1"/>
</dbReference>
<accession>T0LWI7</accession>
<dbReference type="InterPro" id="IPR029017">
    <property type="entry name" value="Enolase-like_N"/>
</dbReference>
<feature type="transmembrane region" description="Helical" evidence="13">
    <location>
        <begin position="515"/>
        <end position="537"/>
    </location>
</feature>
<sequence>MSPRGIIRDVIITPVAFHDMPLLNSVGVHEPFALRSIIEVITDDQVYGLGESYGDSTHLGRLQAAADQIKAKNLTIYDTNAIYQICVDSLRGDTTTGGDGMAGMVTTASVADKVFSPFEVACLDIQGKFAGVPVSELLGGRVRDNVQYSAYLFYKWAGHPGDADDEYGAALDPEGLVRQAKKIIDEFGFKAIKLKGGVYPPAQEVEAVKALHAAFPGVPLRLDPNAAWTVETSKWVAKELDGIVEYLEDPAPEIEGMAAVAKEASMPLATNMAVVAFSHLPPSILQNAVQVILSDHHFWGGLRKSQTLAAICATWGMRLSMHSNSHLGISLAAMTHLASATPNLDYACDTHWPWKPRDEDVVIDGALTWSDGGVNVPTAPGLGIELDRERLAKLHQQYLDCGLRKRDDTTYMQKFQPDFSAKIPKCFVYGIDTGIIASTIAQKTFKLYMYGSSLDNASVRAGIVSGYYAGYAFGSGGSAYTMDRISRRWTLLLGATASVIGAILQTAAVNPAMMIVGRAFSGFSTGMVYPTAPVYLAELSLPENRGFLVGLKGLMNTLGFFAAGWVGYAGSFAVGDLQWRVPLATQIPPALCLAVMTIFLPYSPRWLASKERYDEAKQVMYTLHKHRGSEVIEREFAEMCSQIQLESEKKKNAMTNFLNLFTRKYIRRTLLACLTVNMMKLSGSNIIQNYQSIMYNSLGYEGQTVLLIGALYGFMAVVGQIINVFFVADHWTRRVTVISGSYCLAVLLAVLTALSERFPEGSNPAGSRAGVAFIFLFAFAYSFFFNSVNWVLVAEIFPLDLRGVGVGFSVFTQSITAIWLSYAASIAFDEISWKFYFVFIACNLFAGTIYFFFLPETRFLSLEEVAAKFGDEIVTAPLKDVEFDEKNVTSTEKVEVSSDHVESSRR</sequence>
<dbReference type="InterPro" id="IPR005829">
    <property type="entry name" value="Sugar_transporter_CS"/>
</dbReference>
<proteinExistence type="inferred from homology"/>
<dbReference type="InterPro" id="IPR036849">
    <property type="entry name" value="Enolase-like_C_sf"/>
</dbReference>
<dbReference type="PROSITE" id="PS00217">
    <property type="entry name" value="SUGAR_TRANSPORT_2"/>
    <property type="match status" value="1"/>
</dbReference>
<dbReference type="eggNOG" id="KOG0254">
    <property type="taxonomic scope" value="Eukaryota"/>
</dbReference>
<comment type="caution">
    <text evidence="15">The sequence shown here is derived from an EMBL/GenBank/DDBJ whole genome shotgun (WGS) entry which is preliminary data.</text>
</comment>
<evidence type="ECO:0000259" key="14">
    <source>
        <dbReference type="PROSITE" id="PS50850"/>
    </source>
</evidence>
<dbReference type="Gene3D" id="3.20.20.120">
    <property type="entry name" value="Enolase-like C-terminal domain"/>
    <property type="match status" value="1"/>
</dbReference>
<dbReference type="Pfam" id="PF13378">
    <property type="entry name" value="MR_MLE_C"/>
    <property type="match status" value="1"/>
</dbReference>
<dbReference type="HOGENOM" id="CLU_320284_0_0_1"/>
<dbReference type="SUPFAM" id="SSF51604">
    <property type="entry name" value="Enolase C-terminal domain-like"/>
    <property type="match status" value="1"/>
</dbReference>
<evidence type="ECO:0000256" key="5">
    <source>
        <dbReference type="ARBA" id="ARBA00022448"/>
    </source>
</evidence>
<keyword evidence="8" id="KW-0460">Magnesium</keyword>
<feature type="transmembrane region" description="Helical" evidence="13">
    <location>
        <begin position="489"/>
        <end position="509"/>
    </location>
</feature>
<evidence type="ECO:0000256" key="9">
    <source>
        <dbReference type="ARBA" id="ARBA00022989"/>
    </source>
</evidence>
<dbReference type="Gene3D" id="1.20.1250.20">
    <property type="entry name" value="MFS general substrate transporter like domains"/>
    <property type="match status" value="1"/>
</dbReference>
<dbReference type="PANTHER" id="PTHR48022">
    <property type="entry name" value="PLASTIDIC GLUCOSE TRANSPORTER 4"/>
    <property type="match status" value="1"/>
</dbReference>
<keyword evidence="5" id="KW-0813">Transport</keyword>
<dbReference type="AlphaFoldDB" id="T0LWI7"/>
<feature type="transmembrane region" description="Helical" evidence="13">
    <location>
        <begin position="549"/>
        <end position="571"/>
    </location>
</feature>
<name>T0LWI7_COLGC</name>
<dbReference type="InterPro" id="IPR013342">
    <property type="entry name" value="Mandelate_racemase_C"/>
</dbReference>
<keyword evidence="7" id="KW-0479">Metal-binding</keyword>
<evidence type="ECO:0000256" key="3">
    <source>
        <dbReference type="ARBA" id="ARBA00009938"/>
    </source>
</evidence>
<dbReference type="Proteomes" id="UP000015530">
    <property type="component" value="Unassembled WGS sequence"/>
</dbReference>
<dbReference type="Pfam" id="PF00083">
    <property type="entry name" value="Sugar_tr"/>
    <property type="match status" value="1"/>
</dbReference>
<dbReference type="InterPro" id="IPR005828">
    <property type="entry name" value="MFS_sugar_transport-like"/>
</dbReference>
<comment type="subcellular location">
    <subcellularLocation>
        <location evidence="2">Membrane</location>
        <topology evidence="2">Multi-pass membrane protein</topology>
    </subcellularLocation>
</comment>
<keyword evidence="9 13" id="KW-1133">Transmembrane helix</keyword>
<dbReference type="PRINTS" id="PR00171">
    <property type="entry name" value="SUGRTRNSPORT"/>
</dbReference>
<evidence type="ECO:0000256" key="7">
    <source>
        <dbReference type="ARBA" id="ARBA00022723"/>
    </source>
</evidence>
<dbReference type="Gene3D" id="3.30.390.10">
    <property type="entry name" value="Enolase-like, N-terminal domain"/>
    <property type="match status" value="1"/>
</dbReference>
<feature type="transmembrane region" description="Helical" evidence="13">
    <location>
        <begin position="707"/>
        <end position="728"/>
    </location>
</feature>
<dbReference type="InterPro" id="IPR034598">
    <property type="entry name" value="GlucD-like"/>
</dbReference>
<reference evidence="16" key="1">
    <citation type="journal article" date="2013" name="Mol. Plant Microbe Interact.">
        <title>Global aspects of pacC regulation of pathogenicity genes in Colletotrichum gloeosporioides as revealed by transcriptome analysis.</title>
        <authorList>
            <person name="Alkan N."/>
            <person name="Meng X."/>
            <person name="Friedlander G."/>
            <person name="Reuveni E."/>
            <person name="Sukno S."/>
            <person name="Sherman A."/>
            <person name="Thon M."/>
            <person name="Fluhr R."/>
            <person name="Prusky D."/>
        </authorList>
    </citation>
    <scope>NUCLEOTIDE SEQUENCE [LARGE SCALE GENOMIC DNA]</scope>
    <source>
        <strain evidence="16">Cg-14</strain>
    </source>
</reference>
<protein>
    <submittedName>
        <fullName evidence="15">Mandelate racemase/muconate lactonizing enzyme domain-containing protein</fullName>
    </submittedName>
</protein>
<evidence type="ECO:0000256" key="1">
    <source>
        <dbReference type="ARBA" id="ARBA00001946"/>
    </source>
</evidence>
<evidence type="ECO:0000256" key="8">
    <source>
        <dbReference type="ARBA" id="ARBA00022842"/>
    </source>
</evidence>
<keyword evidence="6 13" id="KW-0812">Transmembrane</keyword>
<dbReference type="GO" id="GO:0016020">
    <property type="term" value="C:membrane"/>
    <property type="evidence" value="ECO:0007669"/>
    <property type="project" value="UniProtKB-SubCell"/>
</dbReference>
<dbReference type="EMBL" id="AMYD01000798">
    <property type="protein sequence ID" value="EQB56051.1"/>
    <property type="molecule type" value="Genomic_DNA"/>
</dbReference>
<dbReference type="CDD" id="cd03323">
    <property type="entry name" value="D-glucarate_dehydratase"/>
    <property type="match status" value="1"/>
</dbReference>
<evidence type="ECO:0000256" key="12">
    <source>
        <dbReference type="SAM" id="MobiDB-lite"/>
    </source>
</evidence>
<dbReference type="GO" id="GO:0046872">
    <property type="term" value="F:metal ion binding"/>
    <property type="evidence" value="ECO:0007669"/>
    <property type="project" value="UniProtKB-KW"/>
</dbReference>
<dbReference type="InterPro" id="IPR050360">
    <property type="entry name" value="MFS_Sugar_Transporters"/>
</dbReference>